<dbReference type="Pfam" id="PF00884">
    <property type="entry name" value="Sulfatase"/>
    <property type="match status" value="1"/>
</dbReference>
<evidence type="ECO:0000256" key="3">
    <source>
        <dbReference type="ARBA" id="ARBA00022801"/>
    </source>
</evidence>
<evidence type="ECO:0000313" key="7">
    <source>
        <dbReference type="EMBL" id="EOA58242.1"/>
    </source>
</evidence>
<evidence type="ECO:0000313" key="8">
    <source>
        <dbReference type="Proteomes" id="UP000017831"/>
    </source>
</evidence>
<comment type="similarity">
    <text evidence="1">Belongs to the sulfatase family.</text>
</comment>
<dbReference type="GeneID" id="60063713"/>
<dbReference type="eggNOG" id="COG3119">
    <property type="taxonomic scope" value="Bacteria"/>
</dbReference>
<sequence>MMNTKIISFTGILTTLSIAHTSYAQQAEQHPNVIIILADDIGYTDLGCYGAKKIKTPAIDQLARQSIIFTNAYAPASTSSPSRYALLTGEYAWRKNVGILPADAPLTISPATTTLPEMFRRNGYQTAIVGKWHLGLGTKDIPVDFNREIKEGPLAIGFDYAYYFPATNDRVPCIYINNEKVDGLTPNDPINVSYKQKIGSDDTGKENPDKLIMKPHLGHDGTIINGISRIGWMSGGNSARWQDDKMGEHLLNKTISYIKKHADSPFFLYYAPHNAHEPRVPSPAFKNKSKAGIYGDVIEEFDYYVGKIIQTLKETGIYENTIIVLSSDNAPMIKEGYQDGALENINGHNPYGNLRGEKYSLHEGGNKVPFIFSWPQKIKRPFIQTQPFIYLDMLATFADMLNLPITKKELKDSRSGASLFTQVQAPLYREYIMTQNNGGEIAIRKGKWKFLPQRKNKNAELYNLENDPSELHNLIFAYPQLAQKLKIEIEQVYNKNN</sequence>
<proteinExistence type="inferred from homology"/>
<organism evidence="7 8">
    <name type="scientific">Phocaeicola massiliensis B84634 = Timone 84634 = DSM 17679 = JCM 13223</name>
    <dbReference type="NCBI Taxonomy" id="1121098"/>
    <lineage>
        <taxon>Bacteria</taxon>
        <taxon>Pseudomonadati</taxon>
        <taxon>Bacteroidota</taxon>
        <taxon>Bacteroidia</taxon>
        <taxon>Bacteroidales</taxon>
        <taxon>Bacteroidaceae</taxon>
        <taxon>Phocaeicola</taxon>
    </lineage>
</organism>
<dbReference type="EMBL" id="AQHY01000004">
    <property type="protein sequence ID" value="EOA58242.1"/>
    <property type="molecule type" value="Genomic_DNA"/>
</dbReference>
<dbReference type="Gene3D" id="3.30.1120.10">
    <property type="match status" value="1"/>
</dbReference>
<dbReference type="InterPro" id="IPR017850">
    <property type="entry name" value="Alkaline_phosphatase_core_sf"/>
</dbReference>
<keyword evidence="2" id="KW-0479">Metal-binding</keyword>
<evidence type="ECO:0000256" key="2">
    <source>
        <dbReference type="ARBA" id="ARBA00022723"/>
    </source>
</evidence>
<dbReference type="InterPro" id="IPR050738">
    <property type="entry name" value="Sulfatase"/>
</dbReference>
<dbReference type="Proteomes" id="UP000017831">
    <property type="component" value="Unassembled WGS sequence"/>
</dbReference>
<feature type="modified residue" description="3-oxoalanine (Ser)" evidence="5">
    <location>
        <position position="79"/>
    </location>
</feature>
<dbReference type="PROSITE" id="PS00523">
    <property type="entry name" value="SULFATASE_1"/>
    <property type="match status" value="1"/>
</dbReference>
<feature type="domain" description="Sulfatase N-terminal" evidence="6">
    <location>
        <begin position="31"/>
        <end position="401"/>
    </location>
</feature>
<dbReference type="HOGENOM" id="CLU_006332_10_3_10"/>
<dbReference type="PATRIC" id="fig|1121098.3.peg.206"/>
<evidence type="ECO:0000256" key="5">
    <source>
        <dbReference type="PIRSR" id="PIRSR600917-52"/>
    </source>
</evidence>
<keyword evidence="8" id="KW-1185">Reference proteome</keyword>
<dbReference type="Gene3D" id="3.40.720.10">
    <property type="entry name" value="Alkaline Phosphatase, subunit A"/>
    <property type="match status" value="1"/>
</dbReference>
<dbReference type="SUPFAM" id="SSF53649">
    <property type="entry name" value="Alkaline phosphatase-like"/>
    <property type="match status" value="1"/>
</dbReference>
<reference evidence="7 8" key="1">
    <citation type="submission" date="2013-04" db="EMBL/GenBank/DDBJ databases">
        <title>The Genome Sequence of Bacteroides massiliensis DSM 17679.</title>
        <authorList>
            <consortium name="The Broad Institute Genomics Platform"/>
            <person name="Earl A."/>
            <person name="Ward D."/>
            <person name="Feldgarden M."/>
            <person name="Gevers D."/>
            <person name="Martens E."/>
            <person name="Fenner L."/>
            <person name="Roux V."/>
            <person name="Mallet M.N."/>
            <person name="Raoult D."/>
            <person name="Walker B."/>
            <person name="Young S."/>
            <person name="Zeng Q."/>
            <person name="Gargeya S."/>
            <person name="Fitzgerald M."/>
            <person name="Haas B."/>
            <person name="Abouelleil A."/>
            <person name="Allen A.W."/>
            <person name="Alvarado L."/>
            <person name="Arachchi H.M."/>
            <person name="Berlin A.M."/>
            <person name="Chapman S.B."/>
            <person name="Gainer-Dewar J."/>
            <person name="Goldberg J."/>
            <person name="Griggs A."/>
            <person name="Gujja S."/>
            <person name="Hansen M."/>
            <person name="Howarth C."/>
            <person name="Imamovic A."/>
            <person name="Ireland A."/>
            <person name="Larimer J."/>
            <person name="McCowan C."/>
            <person name="Murphy C."/>
            <person name="Pearson M."/>
            <person name="Poon T.W."/>
            <person name="Priest M."/>
            <person name="Roberts A."/>
            <person name="Saif S."/>
            <person name="Shea T."/>
            <person name="Sisk P."/>
            <person name="Sykes S."/>
            <person name="Wortman J."/>
            <person name="Nusbaum C."/>
            <person name="Birren B."/>
        </authorList>
    </citation>
    <scope>NUCLEOTIDE SEQUENCE [LARGE SCALE GENOMIC DNA]</scope>
    <source>
        <strain evidence="8">B84634 / Timone 84634 / DSM 17679 / JCM 13223</strain>
    </source>
</reference>
<dbReference type="OrthoDB" id="9765065at2"/>
<keyword evidence="3" id="KW-0378">Hydrolase</keyword>
<dbReference type="CDD" id="cd16143">
    <property type="entry name" value="ARS_like"/>
    <property type="match status" value="1"/>
</dbReference>
<accession>U6RQB6</accession>
<evidence type="ECO:0000256" key="4">
    <source>
        <dbReference type="ARBA" id="ARBA00022837"/>
    </source>
</evidence>
<comment type="PTM">
    <text evidence="5">The conversion to 3-oxoalanine (also known as C-formylglycine, FGly), of a serine or cysteine residue in prokaryotes and of a cysteine residue in eukaryotes, is critical for catalytic activity.</text>
</comment>
<evidence type="ECO:0000259" key="6">
    <source>
        <dbReference type="Pfam" id="PF00884"/>
    </source>
</evidence>
<dbReference type="PANTHER" id="PTHR42693:SF53">
    <property type="entry name" value="ENDO-4-O-SULFATASE"/>
    <property type="match status" value="1"/>
</dbReference>
<evidence type="ECO:0000256" key="1">
    <source>
        <dbReference type="ARBA" id="ARBA00008779"/>
    </source>
</evidence>
<dbReference type="GO" id="GO:0046872">
    <property type="term" value="F:metal ion binding"/>
    <property type="evidence" value="ECO:0007669"/>
    <property type="project" value="UniProtKB-KW"/>
</dbReference>
<keyword evidence="4" id="KW-0106">Calcium</keyword>
<dbReference type="STRING" id="1121098.HMPREF1534_00206"/>
<dbReference type="PANTHER" id="PTHR42693">
    <property type="entry name" value="ARYLSULFATASE FAMILY MEMBER"/>
    <property type="match status" value="1"/>
</dbReference>
<dbReference type="AlphaFoldDB" id="U6RQB6"/>
<name>U6RQB6_9BACT</name>
<dbReference type="InterPro" id="IPR024607">
    <property type="entry name" value="Sulfatase_CS"/>
</dbReference>
<dbReference type="PROSITE" id="PS00149">
    <property type="entry name" value="SULFATASE_2"/>
    <property type="match status" value="1"/>
</dbReference>
<comment type="caution">
    <text evidence="7">The sequence shown here is derived from an EMBL/GenBank/DDBJ whole genome shotgun (WGS) entry which is preliminary data.</text>
</comment>
<gene>
    <name evidence="7" type="ORF">HMPREF1534_00206</name>
</gene>
<dbReference type="GO" id="GO:0004065">
    <property type="term" value="F:arylsulfatase activity"/>
    <property type="evidence" value="ECO:0007669"/>
    <property type="project" value="TreeGrafter"/>
</dbReference>
<protein>
    <recommendedName>
        <fullName evidence="6">Sulfatase N-terminal domain-containing protein</fullName>
    </recommendedName>
</protein>
<dbReference type="RefSeq" id="WP_005935908.1">
    <property type="nucleotide sequence ID" value="NZ_KB890364.1"/>
</dbReference>
<dbReference type="InterPro" id="IPR000917">
    <property type="entry name" value="Sulfatase_N"/>
</dbReference>